<evidence type="ECO:0000313" key="2">
    <source>
        <dbReference type="EMBL" id="KAK3214415.1"/>
    </source>
</evidence>
<sequence>MEQDYKHVPLSTDASIRILELLPGTPGDPLAANLWEINLDDGPEFNALSYCWGEPIFNKLLQCNGQAFCITESVFDALQNLRNSKQPLCIWIDQICINQQDVSERNHQVQLMTRIYSNASIVIVWVGLGTESSEFMFQCIHDSDVPSGEGNRLVDARTEFLERPWFERVWTFQELVLAKNDPLLCCGSTRLMWSEFRQFEEMLRYLISDNDSVAGLWTGFTYDFGFGNELEKEKYKAYQQSGGVEMSIAAFRRQLTACQRFCGISFAREQGPMRPFAYQMHATYMKKSTDDRDKIYAILGISAFEGNPIIIDYENTVAGVFTEAMAKLIDQSIFQAFIFYYLRSGRPTQRRDIPGLPTWVVDFTALSHVPLGENRHAGVHRRFDIWKHSCIIRDAIEIALRSSAPVAKPSFRTLSLHVNGVNIGVVDDSFPAVSREDANLFDWMEQMVLLMGGRHLSPAEILLSADSAHCGGFENWDEMLSTFERLFASIDDPDLVQFEKNSRKFLELKPGMVIWPNFFVTDTGRIGRCNSPVQKGDIIAGLFGIDIPFVLRKDPDNDTYRMVDWAHVAAHCYRHVTVENSDGNANVIDISAYPRKEFVIV</sequence>
<proteinExistence type="predicted"/>
<dbReference type="AlphaFoldDB" id="A0AAN6RIE1"/>
<dbReference type="EMBL" id="WVTA01000003">
    <property type="protein sequence ID" value="KAK3214415.1"/>
    <property type="molecule type" value="Genomic_DNA"/>
</dbReference>
<comment type="caution">
    <text evidence="2">The sequence shown here is derived from an EMBL/GenBank/DDBJ whole genome shotgun (WGS) entry which is preliminary data.</text>
</comment>
<dbReference type="PANTHER" id="PTHR24148">
    <property type="entry name" value="ANKYRIN REPEAT DOMAIN-CONTAINING PROTEIN 39 HOMOLOG-RELATED"/>
    <property type="match status" value="1"/>
</dbReference>
<reference evidence="2 3" key="1">
    <citation type="submission" date="2021-02" db="EMBL/GenBank/DDBJ databases">
        <title>Genome assembly of Pseudopithomyces chartarum.</title>
        <authorList>
            <person name="Jauregui R."/>
            <person name="Singh J."/>
            <person name="Voisey C."/>
        </authorList>
    </citation>
    <scope>NUCLEOTIDE SEQUENCE [LARGE SCALE GENOMIC DNA]</scope>
    <source>
        <strain evidence="2 3">AGR01</strain>
    </source>
</reference>
<dbReference type="Pfam" id="PF06985">
    <property type="entry name" value="HET"/>
    <property type="match status" value="1"/>
</dbReference>
<dbReference type="PANTHER" id="PTHR24148:SF82">
    <property type="entry name" value="HETEROKARYON INCOMPATIBILITY DOMAIN-CONTAINING PROTEIN"/>
    <property type="match status" value="1"/>
</dbReference>
<name>A0AAN6RIE1_9PLEO</name>
<gene>
    <name evidence="2" type="ORF">GRF29_19g78438</name>
</gene>
<evidence type="ECO:0000259" key="1">
    <source>
        <dbReference type="Pfam" id="PF06985"/>
    </source>
</evidence>
<feature type="domain" description="Heterokaryon incompatibility" evidence="1">
    <location>
        <begin position="45"/>
        <end position="174"/>
    </location>
</feature>
<organism evidence="2 3">
    <name type="scientific">Pseudopithomyces chartarum</name>
    <dbReference type="NCBI Taxonomy" id="1892770"/>
    <lineage>
        <taxon>Eukaryota</taxon>
        <taxon>Fungi</taxon>
        <taxon>Dikarya</taxon>
        <taxon>Ascomycota</taxon>
        <taxon>Pezizomycotina</taxon>
        <taxon>Dothideomycetes</taxon>
        <taxon>Pleosporomycetidae</taxon>
        <taxon>Pleosporales</taxon>
        <taxon>Massarineae</taxon>
        <taxon>Didymosphaeriaceae</taxon>
        <taxon>Pseudopithomyces</taxon>
    </lineage>
</organism>
<dbReference type="Proteomes" id="UP001280581">
    <property type="component" value="Unassembled WGS sequence"/>
</dbReference>
<dbReference type="InterPro" id="IPR052895">
    <property type="entry name" value="HetReg/Transcr_Mod"/>
</dbReference>
<accession>A0AAN6RIE1</accession>
<protein>
    <recommendedName>
        <fullName evidence="1">Heterokaryon incompatibility domain-containing protein</fullName>
    </recommendedName>
</protein>
<evidence type="ECO:0000313" key="3">
    <source>
        <dbReference type="Proteomes" id="UP001280581"/>
    </source>
</evidence>
<keyword evidence="3" id="KW-1185">Reference proteome</keyword>
<dbReference type="InterPro" id="IPR010730">
    <property type="entry name" value="HET"/>
</dbReference>